<dbReference type="RefSeq" id="XP_002484296.1">
    <property type="nucleotide sequence ID" value="XM_002484251.1"/>
</dbReference>
<dbReference type="InterPro" id="IPR036457">
    <property type="entry name" value="PPM-type-like_dom_sf"/>
</dbReference>
<name>B8MFS2_TALSN</name>
<comment type="cofactor">
    <cofactor evidence="1">
        <name>Mn(2+)</name>
        <dbReference type="ChEBI" id="CHEBI:29035"/>
    </cofactor>
</comment>
<dbReference type="EMBL" id="EQ962656">
    <property type="protein sequence ID" value="EED17062.1"/>
    <property type="molecule type" value="Genomic_DNA"/>
</dbReference>
<organism evidence="2 3">
    <name type="scientific">Talaromyces stipitatus (strain ATCC 10500 / CBS 375.48 / QM 6759 / NRRL 1006)</name>
    <name type="common">Penicillium stipitatum</name>
    <dbReference type="NCBI Taxonomy" id="441959"/>
    <lineage>
        <taxon>Eukaryota</taxon>
        <taxon>Fungi</taxon>
        <taxon>Dikarya</taxon>
        <taxon>Ascomycota</taxon>
        <taxon>Pezizomycotina</taxon>
        <taxon>Eurotiomycetes</taxon>
        <taxon>Eurotiomycetidae</taxon>
        <taxon>Eurotiales</taxon>
        <taxon>Trichocomaceae</taxon>
        <taxon>Talaromyces</taxon>
        <taxon>Talaromyces sect. Talaromyces</taxon>
    </lineage>
</organism>
<keyword evidence="1" id="KW-0378">Hydrolase</keyword>
<keyword evidence="1" id="KW-0904">Protein phosphatase</keyword>
<sequence>MYWSMQVLVYVARRTVSLGNASYYLPGKPEITIQTSYYPLGVPEEDHAVALLPIIHVVQNVNITLRQILDRHRTEDDVVWTSVFETIALPSRLYYTALTEEKPLPGVPVGDKDLYNLKGLRTGPGNRPTQDIMNLTGVVSMSTYMDTPVFVARLAADFASWRKAWYNAGNDFLKLYRNFPDKLIYPIDTLGINTIAYPSPGFFPTTNTAAQALYDDFTAKLETLLGTNKTIFDLYTEYKNHIRLYPLDQLGAVWIPMTNYEQFHNVVSSFIDDYIEEYGGDHPHPDPRVAMNMAWGQNTEAAFAEALTNKTIFKDWIENYRDDHPTESPEEAGPSYVWNQYSINQLASVPEVVLILGQIHYTSRVTQTMKQLPVTVSINAAAGCDLILYHSVEVLAQQGIIPDKVLTGQMRPWCTTVWCRRYHVARSAYGSRTPTPSDGQKSHLSYKSPFYFETGYAIQPKRPSRPFPPPFVSIPSSSFSDPLTTHFQSQDRRPKVKNELIRGLTNGDDAILASEFLLGVNDGVGAWQTKPEGHAALWSRLILHFWALECERQVTCNSQPDTITFLQTAYEETIAATNSWLGTTTSATALLHCNRQQNGTTPLLYVTNIGDCQIIVIRPKDRKTLFKSREQWHWFDCPYQLGTNSTDQPRNDAVLSTVELEEGDIVLAVSDGVTDNLWGHEIMDNVLESIEKWESGDVGNLVVEQETGPAECMIFTARRLLNAALAIALDPFADSPYMEKAIDEGLTIEGGKMDDISVVIGRCTKRSE</sequence>
<evidence type="ECO:0000313" key="3">
    <source>
        <dbReference type="Proteomes" id="UP000001745"/>
    </source>
</evidence>
<dbReference type="EC" id="3.1.3.16" evidence="1"/>
<reference evidence="3" key="1">
    <citation type="journal article" date="2015" name="Genome Announc.">
        <title>Genome sequence of the AIDS-associated pathogen Penicillium marneffei (ATCC18224) and its near taxonomic relative Talaromyces stipitatus (ATCC10500).</title>
        <authorList>
            <person name="Nierman W.C."/>
            <person name="Fedorova-Abrams N.D."/>
            <person name="Andrianopoulos A."/>
        </authorList>
    </citation>
    <scope>NUCLEOTIDE SEQUENCE [LARGE SCALE GENOMIC DNA]</scope>
    <source>
        <strain evidence="3">ATCC 10500 / CBS 375.48 / QM 6759 / NRRL 1006</strain>
    </source>
</reference>
<keyword evidence="1" id="KW-0479">Metal-binding</keyword>
<dbReference type="GeneID" id="8109380"/>
<keyword evidence="3" id="KW-1185">Reference proteome</keyword>
<dbReference type="Gene3D" id="3.60.40.10">
    <property type="entry name" value="PPM-type phosphatase domain"/>
    <property type="match status" value="1"/>
</dbReference>
<dbReference type="InterPro" id="IPR036928">
    <property type="entry name" value="AS_sf"/>
</dbReference>
<dbReference type="PANTHER" id="PTHR12320">
    <property type="entry name" value="PROTEIN PHOSPHATASE 2C"/>
    <property type="match status" value="1"/>
</dbReference>
<dbReference type="eggNOG" id="KOG1379">
    <property type="taxonomic scope" value="Eukaryota"/>
</dbReference>
<accession>B8MFS2</accession>
<comment type="catalytic activity">
    <reaction evidence="1">
        <text>O-phospho-L-threonyl-[protein] + H2O = L-threonyl-[protein] + phosphate</text>
        <dbReference type="Rhea" id="RHEA:47004"/>
        <dbReference type="Rhea" id="RHEA-COMP:11060"/>
        <dbReference type="Rhea" id="RHEA-COMP:11605"/>
        <dbReference type="ChEBI" id="CHEBI:15377"/>
        <dbReference type="ChEBI" id="CHEBI:30013"/>
        <dbReference type="ChEBI" id="CHEBI:43474"/>
        <dbReference type="ChEBI" id="CHEBI:61977"/>
        <dbReference type="EC" id="3.1.3.16"/>
    </reaction>
</comment>
<keyword evidence="1" id="KW-0464">Manganese</keyword>
<evidence type="ECO:0000313" key="2">
    <source>
        <dbReference type="EMBL" id="EED17062.1"/>
    </source>
</evidence>
<dbReference type="Proteomes" id="UP000001745">
    <property type="component" value="Unassembled WGS sequence"/>
</dbReference>
<protein>
    <recommendedName>
        <fullName evidence="1">Protein phosphatase</fullName>
        <ecNumber evidence="1">3.1.3.16</ecNumber>
    </recommendedName>
</protein>
<evidence type="ECO:0000256" key="1">
    <source>
        <dbReference type="RuleBase" id="RU366020"/>
    </source>
</evidence>
<dbReference type="STRING" id="441959.B8MFS2"/>
<dbReference type="HOGENOM" id="CLU_363759_0_0_1"/>
<dbReference type="Gene3D" id="3.90.1300.10">
    <property type="entry name" value="Amidase signature (AS) domain"/>
    <property type="match status" value="1"/>
</dbReference>
<dbReference type="FunFam" id="3.60.40.10:FF:000118">
    <property type="entry name" value="Phosphatase 2C-like domain-containing protein"/>
    <property type="match status" value="1"/>
</dbReference>
<dbReference type="GO" id="GO:0046872">
    <property type="term" value="F:metal ion binding"/>
    <property type="evidence" value="ECO:0007669"/>
    <property type="project" value="UniProtKB-UniRule"/>
</dbReference>
<dbReference type="SUPFAM" id="SSF75304">
    <property type="entry name" value="Amidase signature (AS) enzymes"/>
    <property type="match status" value="1"/>
</dbReference>
<dbReference type="VEuPathDB" id="FungiDB:TSTA_021230"/>
<dbReference type="SUPFAM" id="SSF81606">
    <property type="entry name" value="PP2C-like"/>
    <property type="match status" value="1"/>
</dbReference>
<dbReference type="InParanoid" id="B8MFS2"/>
<dbReference type="PANTHER" id="PTHR12320:SF24">
    <property type="entry name" value="PROTEIN PHOSPHATASE"/>
    <property type="match status" value="1"/>
</dbReference>
<dbReference type="GO" id="GO:0004722">
    <property type="term" value="F:protein serine/threonine phosphatase activity"/>
    <property type="evidence" value="ECO:0007669"/>
    <property type="project" value="UniProtKB-EC"/>
</dbReference>
<dbReference type="InterPro" id="IPR039123">
    <property type="entry name" value="PPTC7"/>
</dbReference>
<comment type="cofactor">
    <cofactor evidence="1">
        <name>Mg(2+)</name>
        <dbReference type="ChEBI" id="CHEBI:18420"/>
    </cofactor>
</comment>
<proteinExistence type="inferred from homology"/>
<comment type="similarity">
    <text evidence="1">Belongs to the PP2C family.</text>
</comment>
<dbReference type="OrthoDB" id="25675at2759"/>
<dbReference type="PhylomeDB" id="B8MFS2"/>
<comment type="catalytic activity">
    <reaction evidence="1">
        <text>O-phospho-L-seryl-[protein] + H2O = L-seryl-[protein] + phosphate</text>
        <dbReference type="Rhea" id="RHEA:20629"/>
        <dbReference type="Rhea" id="RHEA-COMP:9863"/>
        <dbReference type="Rhea" id="RHEA-COMP:11604"/>
        <dbReference type="ChEBI" id="CHEBI:15377"/>
        <dbReference type="ChEBI" id="CHEBI:29999"/>
        <dbReference type="ChEBI" id="CHEBI:43474"/>
        <dbReference type="ChEBI" id="CHEBI:83421"/>
        <dbReference type="EC" id="3.1.3.16"/>
    </reaction>
</comment>
<keyword evidence="1" id="KW-0460">Magnesium</keyword>
<dbReference type="AlphaFoldDB" id="B8MFS2"/>
<gene>
    <name evidence="2" type="ORF">TSTA_021230</name>
</gene>